<dbReference type="Pfam" id="PF18603">
    <property type="entry name" value="LAL_C2"/>
    <property type="match status" value="1"/>
</dbReference>
<keyword evidence="7" id="KW-1185">Reference proteome</keyword>
<dbReference type="InterPro" id="IPR013815">
    <property type="entry name" value="ATP_grasp_subdomain_1"/>
</dbReference>
<dbReference type="InterPro" id="IPR052032">
    <property type="entry name" value="ATP-dep_AA_Ligase"/>
</dbReference>
<proteinExistence type="predicted"/>
<dbReference type="Gene3D" id="3.30.1490.20">
    <property type="entry name" value="ATP-grasp fold, A domain"/>
    <property type="match status" value="1"/>
</dbReference>
<dbReference type="Gene3D" id="3.40.50.20">
    <property type="match status" value="1"/>
</dbReference>
<dbReference type="Gene3D" id="3.30.470.20">
    <property type="entry name" value="ATP-grasp fold, B domain"/>
    <property type="match status" value="1"/>
</dbReference>
<dbReference type="PROSITE" id="PS50975">
    <property type="entry name" value="ATP_GRASP"/>
    <property type="match status" value="1"/>
</dbReference>
<dbReference type="AlphaFoldDB" id="K2QDC8"/>
<dbReference type="GO" id="GO:0046872">
    <property type="term" value="F:metal ion binding"/>
    <property type="evidence" value="ECO:0007669"/>
    <property type="project" value="InterPro"/>
</dbReference>
<evidence type="ECO:0000256" key="2">
    <source>
        <dbReference type="ARBA" id="ARBA00022741"/>
    </source>
</evidence>
<dbReference type="EMBL" id="AMPO01000004">
    <property type="protein sequence ID" value="EKF86031.1"/>
    <property type="molecule type" value="Genomic_DNA"/>
</dbReference>
<evidence type="ECO:0000259" key="5">
    <source>
        <dbReference type="PROSITE" id="PS50975"/>
    </source>
</evidence>
<keyword evidence="2 4" id="KW-0547">Nucleotide-binding</keyword>
<dbReference type="RefSeq" id="WP_004030485.1">
    <property type="nucleotide sequence ID" value="NZ_AMPO01000004.1"/>
</dbReference>
<dbReference type="GO" id="GO:0005524">
    <property type="term" value="F:ATP binding"/>
    <property type="evidence" value="ECO:0007669"/>
    <property type="project" value="UniProtKB-UniRule"/>
</dbReference>
<evidence type="ECO:0000313" key="6">
    <source>
        <dbReference type="EMBL" id="EKF86031.1"/>
    </source>
</evidence>
<gene>
    <name evidence="6" type="ORF">A994_06076</name>
</gene>
<reference evidence="6 7" key="1">
    <citation type="journal article" date="2012" name="J. Bacteriol.">
        <title>Draft genome sequence of Methanobacterium formicicum DSM 3637, an archaebacterium isolated from the methane producer amoeba Pelomyxa palustris.</title>
        <authorList>
            <person name="Gutierrez G."/>
        </authorList>
    </citation>
    <scope>NUCLEOTIDE SEQUENCE [LARGE SCALE GENOMIC DNA]</scope>
    <source>
        <strain evidence="7">DSM 3637 / PP1</strain>
    </source>
</reference>
<evidence type="ECO:0000256" key="1">
    <source>
        <dbReference type="ARBA" id="ARBA00022598"/>
    </source>
</evidence>
<sequence>MTKILILGAGIEQTIPIKLAKNMGLKVIAVDGNIKALGLRLANVGISDDIKNVDRMVDIGKRYEVNGVFAHGVEIPEIVAQVAKKLNLPGIDPKVAENATNKLKRIKCFKEKNILCPKFLTAKNIEEAGENAEKIGFPCVFKPVDNAGARGVIKVRSKNEIENGFKEATRYSNANEILIEEFLEGLEISTESVIYENKIFTTGFGDRNYTRRSEFEPFFVEDGHNVPSSISTELKEKVIKTVEGAINALTINWGVAKGDILIKDEKVYVLEIAARTSGGWFCAGTVPIATGVNILSSLIKMSVGYPLDENELKPKFNKAACQRYIIPTQEGIFERIGGIDKAKKMPGVKMFTLFNNINKGDLVRKATNHSERFGQIITQGENIEDAIKKCENAMKTIQIVVRE</sequence>
<accession>K2QDC8</accession>
<dbReference type="InterPro" id="IPR011761">
    <property type="entry name" value="ATP-grasp"/>
</dbReference>
<dbReference type="InterPro" id="IPR040570">
    <property type="entry name" value="LAL_C2"/>
</dbReference>
<evidence type="ECO:0000313" key="7">
    <source>
        <dbReference type="Proteomes" id="UP000007360"/>
    </source>
</evidence>
<dbReference type="SUPFAM" id="SSF56059">
    <property type="entry name" value="Glutathione synthetase ATP-binding domain-like"/>
    <property type="match status" value="1"/>
</dbReference>
<dbReference type="OrthoDB" id="9299at2157"/>
<dbReference type="Proteomes" id="UP000007360">
    <property type="component" value="Unassembled WGS sequence"/>
</dbReference>
<dbReference type="PANTHER" id="PTHR43585:SF2">
    <property type="entry name" value="ATP-GRASP ENZYME FSQD"/>
    <property type="match status" value="1"/>
</dbReference>
<dbReference type="InterPro" id="IPR003806">
    <property type="entry name" value="ATP-grasp_PylC-type"/>
</dbReference>
<protein>
    <submittedName>
        <fullName evidence="6">Phosphoribosylglycinamide synthetase</fullName>
    </submittedName>
</protein>
<name>K2QDC8_METFP</name>
<dbReference type="Pfam" id="PF02655">
    <property type="entry name" value="ATP-grasp_3"/>
    <property type="match status" value="1"/>
</dbReference>
<dbReference type="PANTHER" id="PTHR43585">
    <property type="entry name" value="FUMIPYRROLE BIOSYNTHESIS PROTEIN C"/>
    <property type="match status" value="1"/>
</dbReference>
<comment type="caution">
    <text evidence="6">The sequence shown here is derived from an EMBL/GenBank/DDBJ whole genome shotgun (WGS) entry which is preliminary data.</text>
</comment>
<dbReference type="GO" id="GO:0016874">
    <property type="term" value="F:ligase activity"/>
    <property type="evidence" value="ECO:0007669"/>
    <property type="project" value="UniProtKB-KW"/>
</dbReference>
<evidence type="ECO:0000256" key="4">
    <source>
        <dbReference type="PROSITE-ProRule" id="PRU00409"/>
    </source>
</evidence>
<evidence type="ECO:0000256" key="3">
    <source>
        <dbReference type="ARBA" id="ARBA00022840"/>
    </source>
</evidence>
<keyword evidence="1" id="KW-0436">Ligase</keyword>
<keyword evidence="3 4" id="KW-0067">ATP-binding</keyword>
<organism evidence="6 7">
    <name type="scientific">Methanobacterium formicicum (strain DSM 3637 / PP1)</name>
    <dbReference type="NCBI Taxonomy" id="1204725"/>
    <lineage>
        <taxon>Archaea</taxon>
        <taxon>Methanobacteriati</taxon>
        <taxon>Methanobacteriota</taxon>
        <taxon>Methanomada group</taxon>
        <taxon>Methanobacteria</taxon>
        <taxon>Methanobacteriales</taxon>
        <taxon>Methanobacteriaceae</taxon>
        <taxon>Methanobacterium</taxon>
    </lineage>
</organism>
<feature type="domain" description="ATP-grasp" evidence="5">
    <location>
        <begin position="106"/>
        <end position="303"/>
    </location>
</feature>
<dbReference type="PATRIC" id="fig|1204725.3.peg.1221"/>